<dbReference type="Gene3D" id="2.120.10.30">
    <property type="entry name" value="TolB, C-terminal domain"/>
    <property type="match status" value="2"/>
</dbReference>
<dbReference type="InterPro" id="IPR011042">
    <property type="entry name" value="6-blade_b-propeller_TolB-like"/>
</dbReference>
<dbReference type="Pfam" id="PF20067">
    <property type="entry name" value="SSL_N"/>
    <property type="match status" value="1"/>
</dbReference>
<keyword evidence="4" id="KW-0926">Vacuole</keyword>
<comment type="subcellular location">
    <subcellularLocation>
        <location evidence="1">Vacuole</location>
    </subcellularLocation>
</comment>
<accession>A0AAW2TMD5</accession>
<comment type="similarity">
    <text evidence="2">Belongs to the strictosidine synthase family.</text>
</comment>
<dbReference type="InterPro" id="IPR018119">
    <property type="entry name" value="Strictosidine_synth_cons-reg"/>
</dbReference>
<protein>
    <submittedName>
        <fullName evidence="8">Protein STRICTOSIDINE SYNTHASE-LIKE 5</fullName>
    </submittedName>
</protein>
<evidence type="ECO:0000256" key="5">
    <source>
        <dbReference type="ARBA" id="ARBA00023180"/>
    </source>
</evidence>
<dbReference type="Pfam" id="PF03088">
    <property type="entry name" value="Str_synth"/>
    <property type="match status" value="1"/>
</dbReference>
<feature type="domain" description="Strictosidine synthase conserved region" evidence="7">
    <location>
        <begin position="160"/>
        <end position="208"/>
    </location>
</feature>
<keyword evidence="3" id="KW-0597">Phosphoprotein</keyword>
<dbReference type="AlphaFoldDB" id="A0AAW2TMD5"/>
<evidence type="ECO:0000256" key="4">
    <source>
        <dbReference type="ARBA" id="ARBA00022554"/>
    </source>
</evidence>
<reference evidence="8" key="1">
    <citation type="submission" date="2020-06" db="EMBL/GenBank/DDBJ databases">
        <authorList>
            <person name="Li T."/>
            <person name="Hu X."/>
            <person name="Zhang T."/>
            <person name="Song X."/>
            <person name="Zhang H."/>
            <person name="Dai N."/>
            <person name="Sheng W."/>
            <person name="Hou X."/>
            <person name="Wei L."/>
        </authorList>
    </citation>
    <scope>NUCLEOTIDE SEQUENCE</scope>
    <source>
        <strain evidence="8">KEN1</strain>
        <tissue evidence="8">Leaf</tissue>
    </source>
</reference>
<dbReference type="GO" id="GO:0012505">
    <property type="term" value="C:endomembrane system"/>
    <property type="evidence" value="ECO:0007669"/>
    <property type="project" value="TreeGrafter"/>
</dbReference>
<sequence length="334" mass="37673">MAKVTPLSAIFISLLPVVVAVFLYQLDRFDPAPYPEHELTQKEPPLFVPKRNSHMLRGSEKIGYGQLPAPEDIAYDAKTGAIYTGCEDGWVSRVVLNASAGDPVVENWVNTGGRPLGIVHGLHGEVIVADADKGLLNISRDGMIELLTDEAEGVKFKLTDAVDIGPDGKLYFTDASYKYSFKEYFLDLLEGRPHGRFLAYDPSTKEQKSWRRCRKYYIEGPRKGTLDTFIEDLPGLPDNIRYDGDGQYWIALSTVRDMIGCGEVVLLVKLPNVNKFKTKQFYTGYVFKTKQFYMPILSTGSLYVGKAKDSKLFFVYWNHNMNYTVSFLVSSERI</sequence>
<evidence type="ECO:0000256" key="2">
    <source>
        <dbReference type="ARBA" id="ARBA00009191"/>
    </source>
</evidence>
<dbReference type="PANTHER" id="PTHR10426">
    <property type="entry name" value="STRICTOSIDINE SYNTHASE-RELATED"/>
    <property type="match status" value="1"/>
</dbReference>
<organism evidence="8">
    <name type="scientific">Sesamum latifolium</name>
    <dbReference type="NCBI Taxonomy" id="2727402"/>
    <lineage>
        <taxon>Eukaryota</taxon>
        <taxon>Viridiplantae</taxon>
        <taxon>Streptophyta</taxon>
        <taxon>Embryophyta</taxon>
        <taxon>Tracheophyta</taxon>
        <taxon>Spermatophyta</taxon>
        <taxon>Magnoliopsida</taxon>
        <taxon>eudicotyledons</taxon>
        <taxon>Gunneridae</taxon>
        <taxon>Pentapetalae</taxon>
        <taxon>asterids</taxon>
        <taxon>lamiids</taxon>
        <taxon>Lamiales</taxon>
        <taxon>Pedaliaceae</taxon>
        <taxon>Sesamum</taxon>
    </lineage>
</organism>
<proteinExistence type="inferred from homology"/>
<comment type="caution">
    <text evidence="8">The sequence shown here is derived from an EMBL/GenBank/DDBJ whole genome shotgun (WGS) entry which is preliminary data.</text>
</comment>
<dbReference type="PANTHER" id="PTHR10426:SF88">
    <property type="entry name" value="ADIPOCYTE PLASMA MEMBRANE-ASSOCIATED PROTEIN HEMOMUCIN-RELATED"/>
    <property type="match status" value="1"/>
</dbReference>
<dbReference type="GO" id="GO:0016787">
    <property type="term" value="F:hydrolase activity"/>
    <property type="evidence" value="ECO:0007669"/>
    <property type="project" value="TreeGrafter"/>
</dbReference>
<evidence type="ECO:0000256" key="6">
    <source>
        <dbReference type="SAM" id="SignalP"/>
    </source>
</evidence>
<name>A0AAW2TMD5_9LAMI</name>
<feature type="chain" id="PRO_5043733093" evidence="6">
    <location>
        <begin position="21"/>
        <end position="334"/>
    </location>
</feature>
<dbReference type="SUPFAM" id="SSF63829">
    <property type="entry name" value="Calcium-dependent phosphotriesterase"/>
    <property type="match status" value="1"/>
</dbReference>
<dbReference type="EMBL" id="JACGWN010000014">
    <property type="protein sequence ID" value="KAL0405995.1"/>
    <property type="molecule type" value="Genomic_DNA"/>
</dbReference>
<evidence type="ECO:0000256" key="1">
    <source>
        <dbReference type="ARBA" id="ARBA00004116"/>
    </source>
</evidence>
<reference evidence="8" key="2">
    <citation type="journal article" date="2024" name="Plant">
        <title>Genomic evolution and insights into agronomic trait innovations of Sesamum species.</title>
        <authorList>
            <person name="Miao H."/>
            <person name="Wang L."/>
            <person name="Qu L."/>
            <person name="Liu H."/>
            <person name="Sun Y."/>
            <person name="Le M."/>
            <person name="Wang Q."/>
            <person name="Wei S."/>
            <person name="Zheng Y."/>
            <person name="Lin W."/>
            <person name="Duan Y."/>
            <person name="Cao H."/>
            <person name="Xiong S."/>
            <person name="Wang X."/>
            <person name="Wei L."/>
            <person name="Li C."/>
            <person name="Ma Q."/>
            <person name="Ju M."/>
            <person name="Zhao R."/>
            <person name="Li G."/>
            <person name="Mu C."/>
            <person name="Tian Q."/>
            <person name="Mei H."/>
            <person name="Zhang T."/>
            <person name="Gao T."/>
            <person name="Zhang H."/>
        </authorList>
    </citation>
    <scope>NUCLEOTIDE SEQUENCE</scope>
    <source>
        <strain evidence="8">KEN1</strain>
    </source>
</reference>
<feature type="signal peptide" evidence="6">
    <location>
        <begin position="1"/>
        <end position="20"/>
    </location>
</feature>
<evidence type="ECO:0000313" key="8">
    <source>
        <dbReference type="EMBL" id="KAL0405995.1"/>
    </source>
</evidence>
<evidence type="ECO:0000259" key="7">
    <source>
        <dbReference type="Pfam" id="PF03088"/>
    </source>
</evidence>
<dbReference type="GO" id="GO:0005773">
    <property type="term" value="C:vacuole"/>
    <property type="evidence" value="ECO:0007669"/>
    <property type="project" value="UniProtKB-SubCell"/>
</dbReference>
<keyword evidence="6" id="KW-0732">Signal</keyword>
<keyword evidence="5" id="KW-0325">Glycoprotein</keyword>
<evidence type="ECO:0000256" key="3">
    <source>
        <dbReference type="ARBA" id="ARBA00022553"/>
    </source>
</evidence>
<gene>
    <name evidence="8" type="ORF">Slati_3913400</name>
</gene>